<name>A0A2M7FY58_9BACT</name>
<reference evidence="11 12" key="1">
    <citation type="submission" date="2017-09" db="EMBL/GenBank/DDBJ databases">
        <title>Depth-based differentiation of microbial function through sediment-hosted aquifers and enrichment of novel symbionts in the deep terrestrial subsurface.</title>
        <authorList>
            <person name="Probst A.J."/>
            <person name="Ladd B."/>
            <person name="Jarett J.K."/>
            <person name="Geller-Mcgrath D.E."/>
            <person name="Sieber C.M."/>
            <person name="Emerson J.B."/>
            <person name="Anantharaman K."/>
            <person name="Thomas B.C."/>
            <person name="Malmstrom R."/>
            <person name="Stieglmeier M."/>
            <person name="Klingl A."/>
            <person name="Woyke T."/>
            <person name="Ryan C.M."/>
            <person name="Banfield J.F."/>
        </authorList>
    </citation>
    <scope>NUCLEOTIDE SEQUENCE [LARGE SCALE GENOMIC DNA]</scope>
    <source>
        <strain evidence="11">CG17_big_fil_post_rev_8_21_14_2_50_48_46</strain>
    </source>
</reference>
<keyword evidence="5" id="KW-0862">Zinc</keyword>
<evidence type="ECO:0000256" key="5">
    <source>
        <dbReference type="ARBA" id="ARBA00022833"/>
    </source>
</evidence>
<dbReference type="Pfam" id="PF01545">
    <property type="entry name" value="Cation_efflux"/>
    <property type="match status" value="1"/>
</dbReference>
<gene>
    <name evidence="11" type="ORF">COW36_22490</name>
</gene>
<dbReference type="InterPro" id="IPR036837">
    <property type="entry name" value="Cation_efflux_CTD_sf"/>
</dbReference>
<dbReference type="SUPFAM" id="SSF160240">
    <property type="entry name" value="Cation efflux protein cytoplasmic domain-like"/>
    <property type="match status" value="1"/>
</dbReference>
<accession>A0A2M7FY58</accession>
<feature type="transmembrane region" description="Helical" evidence="8">
    <location>
        <begin position="185"/>
        <end position="203"/>
    </location>
</feature>
<dbReference type="GO" id="GO:0005385">
    <property type="term" value="F:zinc ion transmembrane transporter activity"/>
    <property type="evidence" value="ECO:0007669"/>
    <property type="project" value="TreeGrafter"/>
</dbReference>
<dbReference type="InterPro" id="IPR002524">
    <property type="entry name" value="Cation_efflux"/>
</dbReference>
<dbReference type="PANTHER" id="PTHR45820:SF4">
    <property type="entry name" value="ZINC TRANSPORTER 63C, ISOFORM F"/>
    <property type="match status" value="1"/>
</dbReference>
<protein>
    <submittedName>
        <fullName evidence="11">Cation transporter</fullName>
    </submittedName>
</protein>
<dbReference type="NCBIfam" id="TIGR01297">
    <property type="entry name" value="CDF"/>
    <property type="match status" value="1"/>
</dbReference>
<dbReference type="AlphaFoldDB" id="A0A2M7FY58"/>
<evidence type="ECO:0000256" key="7">
    <source>
        <dbReference type="ARBA" id="ARBA00023136"/>
    </source>
</evidence>
<keyword evidence="7 8" id="KW-0472">Membrane</keyword>
<feature type="domain" description="Cation efflux protein transmembrane" evidence="9">
    <location>
        <begin position="22"/>
        <end position="210"/>
    </location>
</feature>
<comment type="similarity">
    <text evidence="2">Belongs to the cation diffusion facilitator (CDF) transporter (TC 2.A.4) family. SLC30A subfamily.</text>
</comment>
<dbReference type="PANTHER" id="PTHR45820">
    <property type="entry name" value="FI23527P1"/>
    <property type="match status" value="1"/>
</dbReference>
<feature type="transmembrane region" description="Helical" evidence="8">
    <location>
        <begin position="117"/>
        <end position="140"/>
    </location>
</feature>
<keyword evidence="4 8" id="KW-0812">Transmembrane</keyword>
<evidence type="ECO:0000256" key="1">
    <source>
        <dbReference type="ARBA" id="ARBA00004141"/>
    </source>
</evidence>
<evidence type="ECO:0000259" key="10">
    <source>
        <dbReference type="Pfam" id="PF16916"/>
    </source>
</evidence>
<keyword evidence="3" id="KW-0813">Transport</keyword>
<comment type="subcellular location">
    <subcellularLocation>
        <location evidence="1">Membrane</location>
        <topology evidence="1">Multi-pass membrane protein</topology>
    </subcellularLocation>
</comment>
<feature type="transmembrane region" description="Helical" evidence="8">
    <location>
        <begin position="87"/>
        <end position="105"/>
    </location>
</feature>
<feature type="domain" description="Cation efflux protein cytoplasmic" evidence="10">
    <location>
        <begin position="214"/>
        <end position="286"/>
    </location>
</feature>
<feature type="transmembrane region" description="Helical" evidence="8">
    <location>
        <begin position="161"/>
        <end position="179"/>
    </location>
</feature>
<dbReference type="EMBL" id="PFFQ01000062">
    <property type="protein sequence ID" value="PIW14241.1"/>
    <property type="molecule type" value="Genomic_DNA"/>
</dbReference>
<keyword evidence="6 8" id="KW-1133">Transmembrane helix</keyword>
<dbReference type="SUPFAM" id="SSF161111">
    <property type="entry name" value="Cation efflux protein transmembrane domain-like"/>
    <property type="match status" value="1"/>
</dbReference>
<evidence type="ECO:0000313" key="12">
    <source>
        <dbReference type="Proteomes" id="UP000231019"/>
    </source>
</evidence>
<dbReference type="Gene3D" id="1.20.1510.10">
    <property type="entry name" value="Cation efflux protein transmembrane domain"/>
    <property type="match status" value="1"/>
</dbReference>
<evidence type="ECO:0000256" key="3">
    <source>
        <dbReference type="ARBA" id="ARBA00022448"/>
    </source>
</evidence>
<comment type="caution">
    <text evidence="11">The sequence shown here is derived from an EMBL/GenBank/DDBJ whole genome shotgun (WGS) entry which is preliminary data.</text>
</comment>
<evidence type="ECO:0000256" key="4">
    <source>
        <dbReference type="ARBA" id="ARBA00022692"/>
    </source>
</evidence>
<dbReference type="Pfam" id="PF16916">
    <property type="entry name" value="ZT_dimer"/>
    <property type="match status" value="1"/>
</dbReference>
<organism evidence="11 12">
    <name type="scientific">bacterium (Candidatus Blackallbacteria) CG17_big_fil_post_rev_8_21_14_2_50_48_46</name>
    <dbReference type="NCBI Taxonomy" id="2014261"/>
    <lineage>
        <taxon>Bacteria</taxon>
        <taxon>Candidatus Blackallbacteria</taxon>
    </lineage>
</organism>
<evidence type="ECO:0000256" key="8">
    <source>
        <dbReference type="SAM" id="Phobius"/>
    </source>
</evidence>
<dbReference type="Proteomes" id="UP000231019">
    <property type="component" value="Unassembled WGS sequence"/>
</dbReference>
<evidence type="ECO:0000256" key="2">
    <source>
        <dbReference type="ARBA" id="ARBA00008873"/>
    </source>
</evidence>
<sequence length="300" mass="33183">MHAHSDHAHHEHADPASTRLGIVFWLNLSFALIEIAGGLLLNSMAILADALHDFGDCLALGLAWYFQKLSGKKRDRLFSYGYKRFSLLAAVINGLILVGGSLLILRETVPRLWSEPTALNTPGIVGLAILGLSVNGFAVWRLRGGHSANEKVILLHLLEDVLGWAAVLGGGGLMYLTHWYWLDPLLAILIAFWISSNALRSLFHNLGILLQMIPSSVDLDELRAALLELPDIFSVHDLHSWSLDGEYNVLTLHVVQAQTLSPSESLQLKQKIRALARTHGIEHLTLEFETQNEACELEDC</sequence>
<dbReference type="GO" id="GO:0006882">
    <property type="term" value="P:intracellular zinc ion homeostasis"/>
    <property type="evidence" value="ECO:0007669"/>
    <property type="project" value="TreeGrafter"/>
</dbReference>
<evidence type="ECO:0000313" key="11">
    <source>
        <dbReference type="EMBL" id="PIW14241.1"/>
    </source>
</evidence>
<dbReference type="GO" id="GO:0016020">
    <property type="term" value="C:membrane"/>
    <property type="evidence" value="ECO:0007669"/>
    <property type="project" value="UniProtKB-SubCell"/>
</dbReference>
<proteinExistence type="inferred from homology"/>
<dbReference type="InterPro" id="IPR027470">
    <property type="entry name" value="Cation_efflux_CTD"/>
</dbReference>
<dbReference type="InterPro" id="IPR058533">
    <property type="entry name" value="Cation_efflux_TM"/>
</dbReference>
<evidence type="ECO:0000259" key="9">
    <source>
        <dbReference type="Pfam" id="PF01545"/>
    </source>
</evidence>
<dbReference type="InterPro" id="IPR027469">
    <property type="entry name" value="Cation_efflux_TMD_sf"/>
</dbReference>
<evidence type="ECO:0000256" key="6">
    <source>
        <dbReference type="ARBA" id="ARBA00022989"/>
    </source>
</evidence>
<feature type="transmembrane region" description="Helical" evidence="8">
    <location>
        <begin position="20"/>
        <end position="40"/>
    </location>
</feature>